<sequence length="224" mass="25679">MKKLSIVCLTSLLSSPALADVTVSIEKDFLEIGLYAPLFDNTYLFVGADTDDWLGVGLGFRHDFNQQWRLNAHYEYGLYDDWLMHEIGVDGVKTSSHQLDLSLTRYFKHASLKIGATGEHIRNGFTWLTVDDVNKYSLYLGAAYYFEHVYLSSKYEHYLAVDKSHMEDFNQGHANVWEFSLGSMHSLFNFYPYVKVSVFDPNGVYYGQSNSDVTFSINGTFSFR</sequence>
<accession>A0AAE5GQR6</accession>
<feature type="signal peptide" evidence="1">
    <location>
        <begin position="1"/>
        <end position="19"/>
    </location>
</feature>
<name>A0AAE5GQR6_9VIBR</name>
<dbReference type="EMBL" id="VTXO01000004">
    <property type="protein sequence ID" value="NOI81256.1"/>
    <property type="molecule type" value="Genomic_DNA"/>
</dbReference>
<organism evidence="2 3">
    <name type="scientific">Vibrio tubiashii</name>
    <dbReference type="NCBI Taxonomy" id="29498"/>
    <lineage>
        <taxon>Bacteria</taxon>
        <taxon>Pseudomonadati</taxon>
        <taxon>Pseudomonadota</taxon>
        <taxon>Gammaproteobacteria</taxon>
        <taxon>Vibrionales</taxon>
        <taxon>Vibrionaceae</taxon>
        <taxon>Vibrio</taxon>
        <taxon>Vibrio oreintalis group</taxon>
    </lineage>
</organism>
<evidence type="ECO:0000313" key="3">
    <source>
        <dbReference type="Proteomes" id="UP000572722"/>
    </source>
</evidence>
<feature type="chain" id="PRO_5042102698" description="Outer membrane protein beta-barrel domain-containing protein" evidence="1">
    <location>
        <begin position="20"/>
        <end position="224"/>
    </location>
</feature>
<comment type="caution">
    <text evidence="2">The sequence shown here is derived from an EMBL/GenBank/DDBJ whole genome shotgun (WGS) entry which is preliminary data.</text>
</comment>
<keyword evidence="1" id="KW-0732">Signal</keyword>
<gene>
    <name evidence="2" type="ORF">F0237_11340</name>
</gene>
<reference evidence="2 3" key="1">
    <citation type="submission" date="2019-08" db="EMBL/GenBank/DDBJ databases">
        <title>Draft genome sequencing and comparative genomics of hatchery-associated Vibrios.</title>
        <authorList>
            <person name="Kehlet-Delgado H."/>
            <person name="Mueller R.S."/>
        </authorList>
    </citation>
    <scope>NUCLEOTIDE SEQUENCE [LARGE SCALE GENOMIC DNA]</scope>
    <source>
        <strain evidence="2 3">01-65-5-1</strain>
    </source>
</reference>
<proteinExistence type="predicted"/>
<dbReference type="AlphaFoldDB" id="A0AAE5GQR6"/>
<dbReference type="RefSeq" id="WP_171322202.1">
    <property type="nucleotide sequence ID" value="NZ_VTXO01000004.1"/>
</dbReference>
<evidence type="ECO:0000313" key="2">
    <source>
        <dbReference type="EMBL" id="NOI81256.1"/>
    </source>
</evidence>
<evidence type="ECO:0000256" key="1">
    <source>
        <dbReference type="SAM" id="SignalP"/>
    </source>
</evidence>
<evidence type="ECO:0008006" key="4">
    <source>
        <dbReference type="Google" id="ProtNLM"/>
    </source>
</evidence>
<dbReference type="Proteomes" id="UP000572722">
    <property type="component" value="Unassembled WGS sequence"/>
</dbReference>
<protein>
    <recommendedName>
        <fullName evidence="4">Outer membrane protein beta-barrel domain-containing protein</fullName>
    </recommendedName>
</protein>